<organism evidence="2">
    <name type="scientific">marine sediment metagenome</name>
    <dbReference type="NCBI Taxonomy" id="412755"/>
    <lineage>
        <taxon>unclassified sequences</taxon>
        <taxon>metagenomes</taxon>
        <taxon>ecological metagenomes</taxon>
    </lineage>
</organism>
<dbReference type="AlphaFoldDB" id="X1Q0D9"/>
<proteinExistence type="predicted"/>
<sequence length="102" mass="11379">MADKKIPLHVVFVEAWVKKGSKYLLAKRSSKDDQAAGKWAVPGGKVGMELESDIIENSLRREVMEEVGIEIENIQFLASRSFIRSSGHHVVGLSFTADHKSR</sequence>
<dbReference type="InterPro" id="IPR015797">
    <property type="entry name" value="NUDIX_hydrolase-like_dom_sf"/>
</dbReference>
<gene>
    <name evidence="2" type="ORF">S06H3_44073</name>
</gene>
<protein>
    <recommendedName>
        <fullName evidence="1">Nudix hydrolase domain-containing protein</fullName>
    </recommendedName>
</protein>
<evidence type="ECO:0000259" key="1">
    <source>
        <dbReference type="PROSITE" id="PS51462"/>
    </source>
</evidence>
<comment type="caution">
    <text evidence="2">The sequence shown here is derived from an EMBL/GenBank/DDBJ whole genome shotgun (WGS) entry which is preliminary data.</text>
</comment>
<dbReference type="Gene3D" id="3.90.79.10">
    <property type="entry name" value="Nucleoside Triphosphate Pyrophosphohydrolase"/>
    <property type="match status" value="1"/>
</dbReference>
<feature type="domain" description="Nudix hydrolase" evidence="1">
    <location>
        <begin position="7"/>
        <end position="102"/>
    </location>
</feature>
<evidence type="ECO:0000313" key="2">
    <source>
        <dbReference type="EMBL" id="GAI36684.1"/>
    </source>
</evidence>
<dbReference type="Pfam" id="PF00293">
    <property type="entry name" value="NUDIX"/>
    <property type="match status" value="1"/>
</dbReference>
<feature type="non-terminal residue" evidence="2">
    <location>
        <position position="102"/>
    </location>
</feature>
<dbReference type="EMBL" id="BARV01027385">
    <property type="protein sequence ID" value="GAI36684.1"/>
    <property type="molecule type" value="Genomic_DNA"/>
</dbReference>
<name>X1Q0D9_9ZZZZ</name>
<dbReference type="PROSITE" id="PS51462">
    <property type="entry name" value="NUDIX"/>
    <property type="match status" value="1"/>
</dbReference>
<accession>X1Q0D9</accession>
<dbReference type="SUPFAM" id="SSF55811">
    <property type="entry name" value="Nudix"/>
    <property type="match status" value="1"/>
</dbReference>
<reference evidence="2" key="1">
    <citation type="journal article" date="2014" name="Front. Microbiol.">
        <title>High frequency of phylogenetically diverse reductive dehalogenase-homologous genes in deep subseafloor sedimentary metagenomes.</title>
        <authorList>
            <person name="Kawai M."/>
            <person name="Futagami T."/>
            <person name="Toyoda A."/>
            <person name="Takaki Y."/>
            <person name="Nishi S."/>
            <person name="Hori S."/>
            <person name="Arai W."/>
            <person name="Tsubouchi T."/>
            <person name="Morono Y."/>
            <person name="Uchiyama I."/>
            <person name="Ito T."/>
            <person name="Fujiyama A."/>
            <person name="Inagaki F."/>
            <person name="Takami H."/>
        </authorList>
    </citation>
    <scope>NUCLEOTIDE SEQUENCE</scope>
    <source>
        <strain evidence="2">Expedition CK06-06</strain>
    </source>
</reference>
<dbReference type="InterPro" id="IPR000086">
    <property type="entry name" value="NUDIX_hydrolase_dom"/>
</dbReference>